<keyword evidence="3" id="KW-0614">Plasmid</keyword>
<keyword evidence="2" id="KW-0472">Membrane</keyword>
<feature type="transmembrane region" description="Helical" evidence="2">
    <location>
        <begin position="299"/>
        <end position="320"/>
    </location>
</feature>
<feature type="transmembrane region" description="Helical" evidence="2">
    <location>
        <begin position="102"/>
        <end position="125"/>
    </location>
</feature>
<feature type="region of interest" description="Disordered" evidence="1">
    <location>
        <begin position="646"/>
        <end position="743"/>
    </location>
</feature>
<evidence type="ECO:0000256" key="1">
    <source>
        <dbReference type="SAM" id="MobiDB-lite"/>
    </source>
</evidence>
<feature type="transmembrane region" description="Helical" evidence="2">
    <location>
        <begin position="137"/>
        <end position="156"/>
    </location>
</feature>
<dbReference type="Proteomes" id="UP000002255">
    <property type="component" value="Plasmid pXCEL01"/>
</dbReference>
<keyword evidence="4" id="KW-1185">Reference proteome</keyword>
<dbReference type="HOGENOM" id="CLU_373814_0_0_11"/>
<sequence>MSAAWTPRRRLLARILTVLGPVIALPIILAGPAAAAPGDDDLVKLGQTPPGLAWIHLNDSRGIPLWNFEMSLDRGGITDPGKFFWSQITDGSWVLYRSFCALALWFIDWVMSFTWINTIAAPLLAVGDAMRSVLQSIGLAPTLLALTGLMAMLWMIKGRSTTAVYEIAIACIIGALALGVFADPVRMVAGPDGFIVNAAQTGQQLAAELSTGNAEGQSAEQLQAAQTGQLVDTFIRQPTEMVNFGRVLDGTKCESAYNDVLRDGPYGNESDIRDAVDDCDSNLGDYAANPSSGMALGSLVFMPASFVVLLLGGAIGFAVITAAVRAMYQSLKSIVTFITGMLPGGGRGSLMLTAAEVLVSMLIVVFTSIFMSIFMLIIQALFASDANDSVAQAFVITDIVIVAGIVVFTRQHKQIKALSGRIATWMAQRPGAGPTRMPDRQPGMGLPGAASVVSAATNLARFRQGRAAAAGAGLGAGTFIDGRQVIFNGAGAGAPGPINVGPIRAGTVPGAGGRRANAATVPAVAGTTARGQLPPGGDGRGLPPGPDTPPGLPPGKGTPALPPGRPGAAQLPAGPSAGRLRLEAATKKTGRKTLGVLARAGTHAVLAYVTGGASTVATGAAKVAGAMRTARRAALVARMAGGAARGSSSRVASPTRVRAVPATPPASGRAQRFRGAPARPATPPPGGGKGTTIPAGKVVRPAGKTPGVTVMRPGDAGYLTPAERLAAVQGRHRAGGGDRAPRG</sequence>
<feature type="transmembrane region" description="Helical" evidence="2">
    <location>
        <begin position="389"/>
        <end position="408"/>
    </location>
</feature>
<dbReference type="OrthoDB" id="4493164at2"/>
<feature type="transmembrane region" description="Helical" evidence="2">
    <location>
        <begin position="162"/>
        <end position="182"/>
    </location>
</feature>
<accession>D1C0X3</accession>
<name>D1C0X3_XYLCX</name>
<organism evidence="3 4">
    <name type="scientific">Xylanimonas cellulosilytica (strain DSM 15894 / JCM 12276 / CECT 5975 / KCTC 9989 / LMG 20990 / NBRC 107835 / XIL07)</name>
    <dbReference type="NCBI Taxonomy" id="446471"/>
    <lineage>
        <taxon>Bacteria</taxon>
        <taxon>Bacillati</taxon>
        <taxon>Actinomycetota</taxon>
        <taxon>Actinomycetes</taxon>
        <taxon>Micrococcales</taxon>
        <taxon>Promicromonosporaceae</taxon>
        <taxon>Xylanimonas</taxon>
    </lineage>
</organism>
<feature type="transmembrane region" description="Helical" evidence="2">
    <location>
        <begin position="357"/>
        <end position="383"/>
    </location>
</feature>
<evidence type="ECO:0000313" key="4">
    <source>
        <dbReference type="Proteomes" id="UP000002255"/>
    </source>
</evidence>
<evidence type="ECO:0000313" key="3">
    <source>
        <dbReference type="EMBL" id="ACZ32439.1"/>
    </source>
</evidence>
<dbReference type="eggNOG" id="ENOG5030NMT">
    <property type="taxonomic scope" value="Bacteria"/>
</dbReference>
<geneLocation type="plasmid" evidence="3 4">
    <name>pXCEL01</name>
</geneLocation>
<feature type="transmembrane region" description="Helical" evidence="2">
    <location>
        <begin position="326"/>
        <end position="345"/>
    </location>
</feature>
<evidence type="ECO:0000256" key="2">
    <source>
        <dbReference type="SAM" id="Phobius"/>
    </source>
</evidence>
<protein>
    <submittedName>
        <fullName evidence="3">Integral membrane sensor protein</fullName>
    </submittedName>
</protein>
<dbReference type="AlphaFoldDB" id="D1C0X3"/>
<feature type="region of interest" description="Disordered" evidence="1">
    <location>
        <begin position="510"/>
        <end position="577"/>
    </location>
</feature>
<feature type="compositionally biased region" description="Low complexity" evidence="1">
    <location>
        <begin position="514"/>
        <end position="533"/>
    </location>
</feature>
<keyword evidence="2" id="KW-0812">Transmembrane</keyword>
<gene>
    <name evidence="3" type="ORF">Xcel_3440</name>
</gene>
<keyword evidence="2" id="KW-1133">Transmembrane helix</keyword>
<dbReference type="RefSeq" id="WP_012880179.1">
    <property type="nucleotide sequence ID" value="NC_013531.1"/>
</dbReference>
<feature type="compositionally biased region" description="Pro residues" evidence="1">
    <location>
        <begin position="543"/>
        <end position="553"/>
    </location>
</feature>
<dbReference type="EMBL" id="CP001822">
    <property type="protein sequence ID" value="ACZ32439.1"/>
    <property type="molecule type" value="Genomic_DNA"/>
</dbReference>
<reference evidence="3 4" key="1">
    <citation type="journal article" date="2010" name="Stand. Genomic Sci.">
        <title>Complete genome sequence of Xylanimonas cellulosilytica type strain (XIL07).</title>
        <authorList>
            <person name="Foster B."/>
            <person name="Pukall R."/>
            <person name="Abt B."/>
            <person name="Nolan M."/>
            <person name="Glavina Del Rio T."/>
            <person name="Chen F."/>
            <person name="Lucas S."/>
            <person name="Tice H."/>
            <person name="Pitluck S."/>
            <person name="Cheng J.-F."/>
            <person name="Chertkov O."/>
            <person name="Brettin T."/>
            <person name="Han C."/>
            <person name="Detter J.C."/>
            <person name="Bruce D."/>
            <person name="Goodwin L."/>
            <person name="Ivanova N."/>
            <person name="Mavromatis K."/>
            <person name="Pati A."/>
            <person name="Mikhailova N."/>
            <person name="Chen A."/>
            <person name="Palaniappan K."/>
            <person name="Land M."/>
            <person name="Hauser L."/>
            <person name="Chang Y.-J."/>
            <person name="Jeffries C.D."/>
            <person name="Chain P."/>
            <person name="Rohde M."/>
            <person name="Goeker M."/>
            <person name="Bristow J."/>
            <person name="Eisen J.A."/>
            <person name="Markowitz V."/>
            <person name="Hugenholtz P."/>
            <person name="Kyrpides N.C."/>
            <person name="Klenk H.-P."/>
            <person name="Lapidus A."/>
        </authorList>
    </citation>
    <scope>NUCLEOTIDE SEQUENCE [LARGE SCALE GENOMIC DNA]</scope>
    <source>
        <strain evidence="4">DSM 15894 / CECT 5975 / LMG 20990 / XIL07</strain>
        <plasmid evidence="4">Plasmid pXCEL01</plasmid>
    </source>
</reference>
<dbReference type="KEGG" id="xce:Xcel_3440"/>
<proteinExistence type="predicted"/>